<dbReference type="PANTHER" id="PTHR31061">
    <property type="entry name" value="LD22376P"/>
    <property type="match status" value="1"/>
</dbReference>
<feature type="transmembrane region" description="Helical" evidence="1">
    <location>
        <begin position="331"/>
        <end position="352"/>
    </location>
</feature>
<evidence type="ECO:0000313" key="3">
    <source>
        <dbReference type="Proteomes" id="UP000316426"/>
    </source>
</evidence>
<sequence>MENVSPAVSVPTSTPQRLESLDVYRGLTMLLLAFTVPNWGWQEPIAHAHPWLRPVMDQFEHVVWRGLTLWDMIQPSFMFMVGVSLPYSYVSRKRRGASDAELWRHAAVRALLLVLLGIFLRSVGRDETHWTLEDVVSQIGLAYLPLFWLATRTPRVQVIAIVAILVVSWLLFALWPVPTNAPNVVAHFTGFWSHWNENVGPGVAIDRWLLNLPPRSEPFVINNGGYYTLNFLPSLATMALGLLAGQTLKRDRTAQAKLLWHFGWGTVLIGIGVALDLSGVCPLVKKNWTPSFTLASGGLCLWILGALYGLIDVAGVRRWAWPAGVVGRNPLAMYVMTWTLASWVLMNLTTHLGADAFAVFGETFTLLVGNLAVGLVLWLICWWMDRNKVYLRV</sequence>
<feature type="transmembrane region" description="Helical" evidence="1">
    <location>
        <begin position="226"/>
        <end position="246"/>
    </location>
</feature>
<feature type="transmembrane region" description="Helical" evidence="1">
    <location>
        <begin position="158"/>
        <end position="177"/>
    </location>
</feature>
<keyword evidence="1" id="KW-0812">Transmembrane</keyword>
<evidence type="ECO:0000313" key="2">
    <source>
        <dbReference type="EMBL" id="QDV72143.1"/>
    </source>
</evidence>
<protein>
    <recommendedName>
        <fullName evidence="4">DUF5009 domain-containing protein</fullName>
    </recommendedName>
</protein>
<feature type="transmembrane region" description="Helical" evidence="1">
    <location>
        <begin position="292"/>
        <end position="311"/>
    </location>
</feature>
<dbReference type="PANTHER" id="PTHR31061:SF24">
    <property type="entry name" value="LD22376P"/>
    <property type="match status" value="1"/>
</dbReference>
<keyword evidence="1" id="KW-0472">Membrane</keyword>
<organism evidence="2 3">
    <name type="scientific">Botrimarina mediterranea</name>
    <dbReference type="NCBI Taxonomy" id="2528022"/>
    <lineage>
        <taxon>Bacteria</taxon>
        <taxon>Pseudomonadati</taxon>
        <taxon>Planctomycetota</taxon>
        <taxon>Planctomycetia</taxon>
        <taxon>Pirellulales</taxon>
        <taxon>Lacipirellulaceae</taxon>
        <taxon>Botrimarina</taxon>
    </lineage>
</organism>
<reference evidence="2 3" key="1">
    <citation type="submission" date="2019-02" db="EMBL/GenBank/DDBJ databases">
        <title>Deep-cultivation of Planctomycetes and their phenomic and genomic characterization uncovers novel biology.</title>
        <authorList>
            <person name="Wiegand S."/>
            <person name="Jogler M."/>
            <person name="Boedeker C."/>
            <person name="Pinto D."/>
            <person name="Vollmers J."/>
            <person name="Rivas-Marin E."/>
            <person name="Kohn T."/>
            <person name="Peeters S.H."/>
            <person name="Heuer A."/>
            <person name="Rast P."/>
            <person name="Oberbeckmann S."/>
            <person name="Bunk B."/>
            <person name="Jeske O."/>
            <person name="Meyerdierks A."/>
            <person name="Storesund J.E."/>
            <person name="Kallscheuer N."/>
            <person name="Luecker S."/>
            <person name="Lage O.M."/>
            <person name="Pohl T."/>
            <person name="Merkel B.J."/>
            <person name="Hornburger P."/>
            <person name="Mueller R.-W."/>
            <person name="Bruemmer F."/>
            <person name="Labrenz M."/>
            <person name="Spormann A.M."/>
            <person name="Op den Camp H."/>
            <person name="Overmann J."/>
            <person name="Amann R."/>
            <person name="Jetten M.S.M."/>
            <person name="Mascher T."/>
            <person name="Medema M.H."/>
            <person name="Devos D.P."/>
            <person name="Kaster A.-K."/>
            <person name="Ovreas L."/>
            <person name="Rohde M."/>
            <person name="Galperin M.Y."/>
            <person name="Jogler C."/>
        </authorList>
    </citation>
    <scope>NUCLEOTIDE SEQUENCE [LARGE SCALE GENOMIC DNA]</scope>
    <source>
        <strain evidence="2 3">Spa11</strain>
    </source>
</reference>
<feature type="transmembrane region" description="Helical" evidence="1">
    <location>
        <begin position="135"/>
        <end position="151"/>
    </location>
</feature>
<dbReference type="RefSeq" id="WP_145105882.1">
    <property type="nucleotide sequence ID" value="NZ_CP036349.1"/>
</dbReference>
<feature type="transmembrane region" description="Helical" evidence="1">
    <location>
        <begin position="258"/>
        <end position="280"/>
    </location>
</feature>
<dbReference type="KEGG" id="bmei:Spa11_03150"/>
<keyword evidence="3" id="KW-1185">Reference proteome</keyword>
<dbReference type="AlphaFoldDB" id="A0A518K2W3"/>
<name>A0A518K2W3_9BACT</name>
<proteinExistence type="predicted"/>
<gene>
    <name evidence="2" type="ORF">Spa11_03150</name>
</gene>
<feature type="transmembrane region" description="Helical" evidence="1">
    <location>
        <begin position="72"/>
        <end position="90"/>
    </location>
</feature>
<accession>A0A518K2W3</accession>
<keyword evidence="1" id="KW-1133">Transmembrane helix</keyword>
<evidence type="ECO:0000256" key="1">
    <source>
        <dbReference type="SAM" id="Phobius"/>
    </source>
</evidence>
<evidence type="ECO:0008006" key="4">
    <source>
        <dbReference type="Google" id="ProtNLM"/>
    </source>
</evidence>
<feature type="transmembrane region" description="Helical" evidence="1">
    <location>
        <begin position="364"/>
        <end position="384"/>
    </location>
</feature>
<feature type="transmembrane region" description="Helical" evidence="1">
    <location>
        <begin position="102"/>
        <end position="123"/>
    </location>
</feature>
<dbReference type="EMBL" id="CP036349">
    <property type="protein sequence ID" value="QDV72143.1"/>
    <property type="molecule type" value="Genomic_DNA"/>
</dbReference>
<dbReference type="Proteomes" id="UP000316426">
    <property type="component" value="Chromosome"/>
</dbReference>